<keyword evidence="2" id="KW-1185">Reference proteome</keyword>
<evidence type="ECO:0000313" key="2">
    <source>
        <dbReference type="Proteomes" id="UP000304953"/>
    </source>
</evidence>
<proteinExistence type="predicted"/>
<comment type="caution">
    <text evidence="1">The sequence shown here is derived from an EMBL/GenBank/DDBJ whole genome shotgun (WGS) entry which is preliminary data.</text>
</comment>
<organism evidence="1 2">
    <name type="scientific">Petralouisia muris</name>
    <dbReference type="NCBI Taxonomy" id="3032872"/>
    <lineage>
        <taxon>Bacteria</taxon>
        <taxon>Bacillati</taxon>
        <taxon>Bacillota</taxon>
        <taxon>Clostridia</taxon>
        <taxon>Lachnospirales</taxon>
        <taxon>Lachnospiraceae</taxon>
        <taxon>Petralouisia</taxon>
    </lineage>
</organism>
<name>A0AC61RQD1_9FIRM</name>
<sequence>MGMESVYKLSVILNMVDNLSGQMGGVGNNVSGVIGRLNSAFGTMQKAGAAMAGVGAGITGLCMKTVTATFDTQNALGELSSLGVKDLKAVEDAAKSFSDTWAGTSKADFITASYDIKSGIASLTDEGVAEFTKLAALTGKATKSTTEEMGSLFATGYGIYKGFYDDMSDLEFGEMFSAGIATAVKNYKTSGSEMASAISALGATATNANVPLEEQLAIMGQLQTTMSGSEAATKYKSFLNQASSAGEKLGLTFLDTNNQLLSMPEILTELKGKYGDTIDAVEKRELKEAFGTDEAVALIDLLYNNVETLDSGIQDLQGSMKSGISVTEEMAEAINNTPEQKFQVLKQQIHNNVEELGNGLLPAVNNTMDKVSGLIKKGSEWISNNQETVQSIMNIALKLGVFLAIAGSVMGVVGSMGKLFLSAKNAIGLVKTAVLGMNTAFLASPITWVIVGIVALVAAFVVLWNKSEAFRNFWKGLFEQVKSAVMQAWSSIQPALQNLGGKLKELWQAVQPIIQILEKVGAVVLVVLGSTFAGAIQGALSALTPLIDAFSSFVSFVTNVVNAVVALFKGDFSGAMDFASAAVGDFKNFIENGFNAILSFIGGFASGFLDAIGGAFSAIGIDASETITKMKDTVKNGLEAVKGFFGNILGAASDTVKEKLGNMKAAYEEHGGGIKGVAAAAIEGVKGYYTAGFTFIDNLTGGKLTDIKNKFSEKMSGVANAVSTGMSAAKNYASTQLSNMQAAYQASGGGIKGIVSATMTGVQGTFSAAYSAINTLTGGRLESIRSTIASKIQAAKDTVSSVLDGIKSAFSPKLEAARSVVSGAIERIKGVFNFSWKLPDLKLPHISVSGGEAPFGIAGKGSLPKFSIQWYRDGGILTGATIFGAMGGSLLGGGEAGAEAVLPLSELWKQMSEVVRGVVKGENEENGDSVQQTGANITSALTSKAASVRKEKESSTTTKETHTTERWGREGGTTIHQISFTVDISKIKDLPLLYKLIDELKDAQNRTDSPSPAAT</sequence>
<reference evidence="1" key="1">
    <citation type="submission" date="2019-04" db="EMBL/GenBank/DDBJ databases">
        <title>Microbes associate with the intestines of laboratory mice.</title>
        <authorList>
            <person name="Navarre W."/>
            <person name="Wong E."/>
            <person name="Huang K."/>
            <person name="Tropini C."/>
            <person name="Ng K."/>
            <person name="Yu B."/>
        </authorList>
    </citation>
    <scope>NUCLEOTIDE SEQUENCE</scope>
    <source>
        <strain evidence="1">NM01_1-7b</strain>
    </source>
</reference>
<evidence type="ECO:0000313" key="1">
    <source>
        <dbReference type="EMBL" id="TGY91064.1"/>
    </source>
</evidence>
<protein>
    <submittedName>
        <fullName evidence="1">Phage tail tape measure protein</fullName>
    </submittedName>
</protein>
<dbReference type="Proteomes" id="UP000304953">
    <property type="component" value="Unassembled WGS sequence"/>
</dbReference>
<accession>A0AC61RQD1</accession>
<gene>
    <name evidence="1" type="ORF">E5329_23000</name>
</gene>
<dbReference type="EMBL" id="SRYA01000072">
    <property type="protein sequence ID" value="TGY91064.1"/>
    <property type="molecule type" value="Genomic_DNA"/>
</dbReference>